<dbReference type="RefSeq" id="WP_144993798.1">
    <property type="nucleotide sequence ID" value="NZ_CP036281.1"/>
</dbReference>
<keyword evidence="2" id="KW-0677">Repeat</keyword>
<feature type="repeat" description="WD" evidence="3">
    <location>
        <begin position="80"/>
        <end position="114"/>
    </location>
</feature>
<evidence type="ECO:0000313" key="7">
    <source>
        <dbReference type="Proteomes" id="UP000317178"/>
    </source>
</evidence>
<keyword evidence="1 3" id="KW-0853">WD repeat</keyword>
<protein>
    <submittedName>
        <fullName evidence="6">WD domain, G-beta repeat</fullName>
    </submittedName>
</protein>
<evidence type="ECO:0000256" key="2">
    <source>
        <dbReference type="ARBA" id="ARBA00022737"/>
    </source>
</evidence>
<dbReference type="EMBL" id="CP036281">
    <property type="protein sequence ID" value="QDU79301.1"/>
    <property type="molecule type" value="Genomic_DNA"/>
</dbReference>
<dbReference type="PROSITE" id="PS50294">
    <property type="entry name" value="WD_REPEATS_REGION"/>
    <property type="match status" value="3"/>
</dbReference>
<feature type="repeat" description="WD" evidence="3">
    <location>
        <begin position="199"/>
        <end position="240"/>
    </location>
</feature>
<name>A0A518CJ94_9PLAN</name>
<dbReference type="SUPFAM" id="SSF50978">
    <property type="entry name" value="WD40 repeat-like"/>
    <property type="match status" value="1"/>
</dbReference>
<gene>
    <name evidence="6" type="ORF">Pla110_10090</name>
</gene>
<feature type="signal peptide" evidence="5">
    <location>
        <begin position="1"/>
        <end position="27"/>
    </location>
</feature>
<dbReference type="InterPro" id="IPR019775">
    <property type="entry name" value="WD40_repeat_CS"/>
</dbReference>
<dbReference type="Gene3D" id="2.130.10.10">
    <property type="entry name" value="YVTN repeat-like/Quinoprotein amine dehydrogenase"/>
    <property type="match status" value="2"/>
</dbReference>
<proteinExistence type="predicted"/>
<dbReference type="InterPro" id="IPR036322">
    <property type="entry name" value="WD40_repeat_dom_sf"/>
</dbReference>
<dbReference type="PANTHER" id="PTHR44129">
    <property type="entry name" value="WD REPEAT-CONTAINING PROTEIN POP1"/>
    <property type="match status" value="1"/>
</dbReference>
<dbReference type="Proteomes" id="UP000317178">
    <property type="component" value="Chromosome"/>
</dbReference>
<dbReference type="OrthoDB" id="9805828at2"/>
<dbReference type="InterPro" id="IPR001680">
    <property type="entry name" value="WD40_rpt"/>
</dbReference>
<dbReference type="KEGG" id="plon:Pla110_10090"/>
<evidence type="ECO:0000256" key="3">
    <source>
        <dbReference type="PROSITE-ProRule" id="PRU00221"/>
    </source>
</evidence>
<evidence type="ECO:0000256" key="1">
    <source>
        <dbReference type="ARBA" id="ARBA00022574"/>
    </source>
</evidence>
<dbReference type="PROSITE" id="PS51257">
    <property type="entry name" value="PROKAR_LIPOPROTEIN"/>
    <property type="match status" value="1"/>
</dbReference>
<dbReference type="InterPro" id="IPR050349">
    <property type="entry name" value="WD_LIS1/nudF_dynein_reg"/>
</dbReference>
<feature type="chain" id="PRO_5022165302" evidence="5">
    <location>
        <begin position="28"/>
        <end position="554"/>
    </location>
</feature>
<dbReference type="CDD" id="cd00200">
    <property type="entry name" value="WD40"/>
    <property type="match status" value="1"/>
</dbReference>
<dbReference type="InterPro" id="IPR015943">
    <property type="entry name" value="WD40/YVTN_repeat-like_dom_sf"/>
</dbReference>
<feature type="repeat" description="WD" evidence="3">
    <location>
        <begin position="241"/>
        <end position="286"/>
    </location>
</feature>
<dbReference type="PROSITE" id="PS50082">
    <property type="entry name" value="WD_REPEATS_2"/>
    <property type="match status" value="4"/>
</dbReference>
<sequence length="554" mass="61413" precursor="true">MSLILRFSLNSLLLLICLGLFGCTVEAESPDPPLSAKKTSDKETSDKVTPSNEGSPSEPTPLLDPVATSLRHKPIPAKAIKTVDISPDGKYLAAGNGEGRLFLWDLATQKLIANQKRHENWTFDIHFSPDSTQIATAGGDNLAFIQSLPDFSFSTQLAGHTDDLHGIRYFPLDSNRLVTGSDDTELRMWDLTKKTSKVLPGHTKQVTAIAVDPAGDLIASASRDKTIRLWNANTLEPTSVLEGHTADVLSVDFSPTVEGESPLLASASYDQTVRIWDVDTASTIKTFDKFQDWVFAAKFHPEGELLAIGVGNGELSIRDWKEDKVVYHKNFENDISSLDFSDDGNILAAATSGGTVLLLARKENEWGNLTELSLPEPPVSAETSVENQLTPLETHERLMQLYNGPDKPEWETNLGTLGKQQVGFPAEILDSFKSAELTTAQQELVERLQHKWTTAEQNLTAEQLIAQLPTRLERTAFCDLTCNFAEVIMAVSLRDSLRKFQDNEMVRQELVRLQTDFKPTPQDVIPEKAIQQRVQEYLNRALEPSEKPIEAKLH</sequence>
<organism evidence="6 7">
    <name type="scientific">Polystyrenella longa</name>
    <dbReference type="NCBI Taxonomy" id="2528007"/>
    <lineage>
        <taxon>Bacteria</taxon>
        <taxon>Pseudomonadati</taxon>
        <taxon>Planctomycetota</taxon>
        <taxon>Planctomycetia</taxon>
        <taxon>Planctomycetales</taxon>
        <taxon>Planctomycetaceae</taxon>
        <taxon>Polystyrenella</taxon>
    </lineage>
</organism>
<reference evidence="6 7" key="1">
    <citation type="submission" date="2019-02" db="EMBL/GenBank/DDBJ databases">
        <title>Deep-cultivation of Planctomycetes and their phenomic and genomic characterization uncovers novel biology.</title>
        <authorList>
            <person name="Wiegand S."/>
            <person name="Jogler M."/>
            <person name="Boedeker C."/>
            <person name="Pinto D."/>
            <person name="Vollmers J."/>
            <person name="Rivas-Marin E."/>
            <person name="Kohn T."/>
            <person name="Peeters S.H."/>
            <person name="Heuer A."/>
            <person name="Rast P."/>
            <person name="Oberbeckmann S."/>
            <person name="Bunk B."/>
            <person name="Jeske O."/>
            <person name="Meyerdierks A."/>
            <person name="Storesund J.E."/>
            <person name="Kallscheuer N."/>
            <person name="Luecker S."/>
            <person name="Lage O.M."/>
            <person name="Pohl T."/>
            <person name="Merkel B.J."/>
            <person name="Hornburger P."/>
            <person name="Mueller R.-W."/>
            <person name="Bruemmer F."/>
            <person name="Labrenz M."/>
            <person name="Spormann A.M."/>
            <person name="Op den Camp H."/>
            <person name="Overmann J."/>
            <person name="Amann R."/>
            <person name="Jetten M.S.M."/>
            <person name="Mascher T."/>
            <person name="Medema M.H."/>
            <person name="Devos D.P."/>
            <person name="Kaster A.-K."/>
            <person name="Ovreas L."/>
            <person name="Rohde M."/>
            <person name="Galperin M.Y."/>
            <person name="Jogler C."/>
        </authorList>
    </citation>
    <scope>NUCLEOTIDE SEQUENCE [LARGE SCALE GENOMIC DNA]</scope>
    <source>
        <strain evidence="6 7">Pla110</strain>
    </source>
</reference>
<dbReference type="PROSITE" id="PS00678">
    <property type="entry name" value="WD_REPEATS_1"/>
    <property type="match status" value="3"/>
</dbReference>
<evidence type="ECO:0000256" key="4">
    <source>
        <dbReference type="SAM" id="MobiDB-lite"/>
    </source>
</evidence>
<dbReference type="AlphaFoldDB" id="A0A518CJ94"/>
<keyword evidence="5" id="KW-0732">Signal</keyword>
<evidence type="ECO:0000313" key="6">
    <source>
        <dbReference type="EMBL" id="QDU79301.1"/>
    </source>
</evidence>
<accession>A0A518CJ94</accession>
<feature type="repeat" description="WD" evidence="3">
    <location>
        <begin position="157"/>
        <end position="191"/>
    </location>
</feature>
<dbReference type="Pfam" id="PF00400">
    <property type="entry name" value="WD40"/>
    <property type="match status" value="6"/>
</dbReference>
<dbReference type="SMART" id="SM00320">
    <property type="entry name" value="WD40"/>
    <property type="match status" value="7"/>
</dbReference>
<keyword evidence="7" id="KW-1185">Reference proteome</keyword>
<feature type="compositionally biased region" description="Polar residues" evidence="4">
    <location>
        <begin position="47"/>
        <end position="57"/>
    </location>
</feature>
<dbReference type="PRINTS" id="PR00320">
    <property type="entry name" value="GPROTEINBRPT"/>
</dbReference>
<feature type="region of interest" description="Disordered" evidence="4">
    <location>
        <begin position="29"/>
        <end position="68"/>
    </location>
</feature>
<dbReference type="InterPro" id="IPR020472">
    <property type="entry name" value="WD40_PAC1"/>
</dbReference>
<evidence type="ECO:0000256" key="5">
    <source>
        <dbReference type="SAM" id="SignalP"/>
    </source>
</evidence>